<sequence length="238" mass="26390">MEEDPEKTTDPTSPSEGYIAATDSLPYPLDIVVHHINQAVQHQQDDDSEDETVFEVNYELKKEGFKVTNKDNGADFEFSETDNVEAAKPTSSTTAAPKPITNKDNGADFEFSETDNVEAAKPTSSTTAAPKPNGSAKFRKGHRRAWSMPNAKDKAVLVVADDSINEDGQQKRHVVRYRLHPYRLDDEKTSDAVNSFIQASNFDIEFPLDDEDINLEEDGMCFPGVGTATKGTRTVMKR</sequence>
<dbReference type="Proteomes" id="UP000887580">
    <property type="component" value="Unplaced"/>
</dbReference>
<evidence type="ECO:0000313" key="2">
    <source>
        <dbReference type="WBParaSite" id="PS1159_v2.g5866.t1"/>
    </source>
</evidence>
<dbReference type="WBParaSite" id="PS1159_v2.g5866.t1">
    <property type="protein sequence ID" value="PS1159_v2.g5866.t1"/>
    <property type="gene ID" value="PS1159_v2.g5866"/>
</dbReference>
<proteinExistence type="predicted"/>
<name>A0AC35GJJ2_9BILA</name>
<accession>A0AC35GJJ2</accession>
<organism evidence="1 2">
    <name type="scientific">Panagrolaimus sp. PS1159</name>
    <dbReference type="NCBI Taxonomy" id="55785"/>
    <lineage>
        <taxon>Eukaryota</taxon>
        <taxon>Metazoa</taxon>
        <taxon>Ecdysozoa</taxon>
        <taxon>Nematoda</taxon>
        <taxon>Chromadorea</taxon>
        <taxon>Rhabditida</taxon>
        <taxon>Tylenchina</taxon>
        <taxon>Panagrolaimomorpha</taxon>
        <taxon>Panagrolaimoidea</taxon>
        <taxon>Panagrolaimidae</taxon>
        <taxon>Panagrolaimus</taxon>
    </lineage>
</organism>
<reference evidence="2" key="1">
    <citation type="submission" date="2022-11" db="UniProtKB">
        <authorList>
            <consortium name="WormBaseParasite"/>
        </authorList>
    </citation>
    <scope>IDENTIFICATION</scope>
</reference>
<protein>
    <submittedName>
        <fullName evidence="2">Uncharacterized protein</fullName>
    </submittedName>
</protein>
<evidence type="ECO:0000313" key="1">
    <source>
        <dbReference type="Proteomes" id="UP000887580"/>
    </source>
</evidence>